<proteinExistence type="predicted"/>
<comment type="caution">
    <text evidence="2">The sequence shown here is derived from an EMBL/GenBank/DDBJ whole genome shotgun (WGS) entry which is preliminary data.</text>
</comment>
<dbReference type="Proteomes" id="UP000036987">
    <property type="component" value="Unassembled WGS sequence"/>
</dbReference>
<dbReference type="AlphaFoldDB" id="A0A0K9PCF5"/>
<protein>
    <submittedName>
        <fullName evidence="2">Uncharacterized protein</fullName>
    </submittedName>
</protein>
<dbReference type="EMBL" id="LFYR01000999">
    <property type="protein sequence ID" value="KMZ65905.1"/>
    <property type="molecule type" value="Genomic_DNA"/>
</dbReference>
<evidence type="ECO:0000256" key="1">
    <source>
        <dbReference type="SAM" id="MobiDB-lite"/>
    </source>
</evidence>
<gene>
    <name evidence="2" type="ORF">ZOSMA_306G00100</name>
</gene>
<evidence type="ECO:0000313" key="2">
    <source>
        <dbReference type="EMBL" id="KMZ65905.1"/>
    </source>
</evidence>
<accession>A0A0K9PCF5</accession>
<organism evidence="2 3">
    <name type="scientific">Zostera marina</name>
    <name type="common">Eelgrass</name>
    <dbReference type="NCBI Taxonomy" id="29655"/>
    <lineage>
        <taxon>Eukaryota</taxon>
        <taxon>Viridiplantae</taxon>
        <taxon>Streptophyta</taxon>
        <taxon>Embryophyta</taxon>
        <taxon>Tracheophyta</taxon>
        <taxon>Spermatophyta</taxon>
        <taxon>Magnoliopsida</taxon>
        <taxon>Liliopsida</taxon>
        <taxon>Zosteraceae</taxon>
        <taxon>Zostera</taxon>
    </lineage>
</organism>
<evidence type="ECO:0000313" key="3">
    <source>
        <dbReference type="Proteomes" id="UP000036987"/>
    </source>
</evidence>
<reference evidence="3" key="1">
    <citation type="journal article" date="2016" name="Nature">
        <title>The genome of the seagrass Zostera marina reveals angiosperm adaptation to the sea.</title>
        <authorList>
            <person name="Olsen J.L."/>
            <person name="Rouze P."/>
            <person name="Verhelst B."/>
            <person name="Lin Y.-C."/>
            <person name="Bayer T."/>
            <person name="Collen J."/>
            <person name="Dattolo E."/>
            <person name="De Paoli E."/>
            <person name="Dittami S."/>
            <person name="Maumus F."/>
            <person name="Michel G."/>
            <person name="Kersting A."/>
            <person name="Lauritano C."/>
            <person name="Lohaus R."/>
            <person name="Toepel M."/>
            <person name="Tonon T."/>
            <person name="Vanneste K."/>
            <person name="Amirebrahimi M."/>
            <person name="Brakel J."/>
            <person name="Bostroem C."/>
            <person name="Chovatia M."/>
            <person name="Grimwood J."/>
            <person name="Jenkins J.W."/>
            <person name="Jueterbock A."/>
            <person name="Mraz A."/>
            <person name="Stam W.T."/>
            <person name="Tice H."/>
            <person name="Bornberg-Bauer E."/>
            <person name="Green P.J."/>
            <person name="Pearson G.A."/>
            <person name="Procaccini G."/>
            <person name="Duarte C.M."/>
            <person name="Schmutz J."/>
            <person name="Reusch T.B.H."/>
            <person name="Van de Peer Y."/>
        </authorList>
    </citation>
    <scope>NUCLEOTIDE SEQUENCE [LARGE SCALE GENOMIC DNA]</scope>
    <source>
        <strain evidence="3">cv. Finnish</strain>
    </source>
</reference>
<feature type="compositionally biased region" description="Low complexity" evidence="1">
    <location>
        <begin position="78"/>
        <end position="93"/>
    </location>
</feature>
<name>A0A0K9PCF5_ZOSMR</name>
<keyword evidence="3" id="KW-1185">Reference proteome</keyword>
<sequence>MFFITLLRQTMESKPIPISSYESEISRVVLSNDTSNALLSDAPSEVSLVIISSDSSATPSLDNGIYLHSFSLSSESIHDSSSSSSSSTSSVQSGIPQSQDSSFPYPRTPSSGVRIPVTPLNISDTCTYSSSTSFVNQYNLPDVVIPGFITDSSSNERLTTPPPDDISADLATLSEWLPTLNEMDIQSMMHYGSSYNYMTSTPLYHPIHPPVPVYWELVYTSHPFPFIVFTLNFIHYFTDQRLINCFLLYLSQMNNRRY</sequence>
<feature type="region of interest" description="Disordered" evidence="1">
    <location>
        <begin position="78"/>
        <end position="116"/>
    </location>
</feature>